<reference evidence="9" key="1">
    <citation type="journal article" date="2014" name="Int. J. Syst. Evol. Microbiol.">
        <title>Complete genome sequence of Corynebacterium casei LMG S-19264T (=DSM 44701T), isolated from a smear-ripened cheese.</title>
        <authorList>
            <consortium name="US DOE Joint Genome Institute (JGI-PGF)"/>
            <person name="Walter F."/>
            <person name="Albersmeier A."/>
            <person name="Kalinowski J."/>
            <person name="Ruckert C."/>
        </authorList>
    </citation>
    <scope>NUCLEOTIDE SEQUENCE</scope>
    <source>
        <strain evidence="9">CGMCC 1.15343</strain>
    </source>
</reference>
<proteinExistence type="inferred from homology"/>
<dbReference type="GO" id="GO:0016740">
    <property type="term" value="F:transferase activity"/>
    <property type="evidence" value="ECO:0007669"/>
    <property type="project" value="UniProtKB-KW"/>
</dbReference>
<keyword evidence="3" id="KW-0808">Transferase</keyword>
<keyword evidence="4 7" id="KW-0133">Cell shape</keyword>
<gene>
    <name evidence="9" type="ORF">GCM10011387_25020</name>
</gene>
<dbReference type="PROSITE" id="PS51257">
    <property type="entry name" value="PROKAR_LIPOPROTEIN"/>
    <property type="match status" value="1"/>
</dbReference>
<comment type="similarity">
    <text evidence="2">Belongs to the YkuD family.</text>
</comment>
<dbReference type="GO" id="GO:0004180">
    <property type="term" value="F:carboxypeptidase activity"/>
    <property type="evidence" value="ECO:0007669"/>
    <property type="project" value="UniProtKB-ARBA"/>
</dbReference>
<dbReference type="InterPro" id="IPR045380">
    <property type="entry name" value="LD_TPept_scaffold_dom"/>
</dbReference>
<dbReference type="EMBL" id="BMIL01000008">
    <property type="protein sequence ID" value="GGC70571.1"/>
    <property type="molecule type" value="Genomic_DNA"/>
</dbReference>
<keyword evidence="6 7" id="KW-0961">Cell wall biogenesis/degradation</keyword>
<dbReference type="PROSITE" id="PS52029">
    <property type="entry name" value="LD_TPASE"/>
    <property type="match status" value="1"/>
</dbReference>
<reference evidence="9" key="2">
    <citation type="submission" date="2020-09" db="EMBL/GenBank/DDBJ databases">
        <authorList>
            <person name="Sun Q."/>
            <person name="Zhou Y."/>
        </authorList>
    </citation>
    <scope>NUCLEOTIDE SEQUENCE</scope>
    <source>
        <strain evidence="9">CGMCC 1.15343</strain>
    </source>
</reference>
<dbReference type="RefSeq" id="WP_188627254.1">
    <property type="nucleotide sequence ID" value="NZ_BMIL01000008.1"/>
</dbReference>
<comment type="pathway">
    <text evidence="1 7">Cell wall biogenesis; peptidoglycan biosynthesis.</text>
</comment>
<keyword evidence="10" id="KW-1185">Reference proteome</keyword>
<comment type="caution">
    <text evidence="9">The sequence shown here is derived from an EMBL/GenBank/DDBJ whole genome shotgun (WGS) entry which is preliminary data.</text>
</comment>
<feature type="active site" description="Nucleophile" evidence="7">
    <location>
        <position position="430"/>
    </location>
</feature>
<dbReference type="GO" id="GO:0008360">
    <property type="term" value="P:regulation of cell shape"/>
    <property type="evidence" value="ECO:0007669"/>
    <property type="project" value="UniProtKB-UniRule"/>
</dbReference>
<evidence type="ECO:0000256" key="2">
    <source>
        <dbReference type="ARBA" id="ARBA00005992"/>
    </source>
</evidence>
<evidence type="ECO:0000256" key="7">
    <source>
        <dbReference type="PROSITE-ProRule" id="PRU01373"/>
    </source>
</evidence>
<evidence type="ECO:0000313" key="10">
    <source>
        <dbReference type="Proteomes" id="UP000651668"/>
    </source>
</evidence>
<dbReference type="Pfam" id="PF20142">
    <property type="entry name" value="Scaffold"/>
    <property type="match status" value="1"/>
</dbReference>
<dbReference type="InterPro" id="IPR005490">
    <property type="entry name" value="LD_TPept_cat_dom"/>
</dbReference>
<dbReference type="AlphaFoldDB" id="A0A916XG00"/>
<dbReference type="Pfam" id="PF03734">
    <property type="entry name" value="YkuD"/>
    <property type="match status" value="1"/>
</dbReference>
<evidence type="ECO:0000256" key="5">
    <source>
        <dbReference type="ARBA" id="ARBA00022984"/>
    </source>
</evidence>
<evidence type="ECO:0000259" key="8">
    <source>
        <dbReference type="PROSITE" id="PS52029"/>
    </source>
</evidence>
<evidence type="ECO:0000313" key="9">
    <source>
        <dbReference type="EMBL" id="GGC70571.1"/>
    </source>
</evidence>
<keyword evidence="5 7" id="KW-0573">Peptidoglycan synthesis</keyword>
<protein>
    <recommendedName>
        <fullName evidence="8">L,D-TPase catalytic domain-containing protein</fullName>
    </recommendedName>
</protein>
<dbReference type="PANTHER" id="PTHR41533">
    <property type="entry name" value="L,D-TRANSPEPTIDASE HI_1667-RELATED"/>
    <property type="match status" value="1"/>
</dbReference>
<dbReference type="SUPFAM" id="SSF141523">
    <property type="entry name" value="L,D-transpeptidase catalytic domain-like"/>
    <property type="match status" value="1"/>
</dbReference>
<dbReference type="GO" id="GO:0009252">
    <property type="term" value="P:peptidoglycan biosynthetic process"/>
    <property type="evidence" value="ECO:0007669"/>
    <property type="project" value="UniProtKB-KW"/>
</dbReference>
<accession>A0A916XG00</accession>
<name>A0A916XG00_9SPHI</name>
<evidence type="ECO:0000256" key="6">
    <source>
        <dbReference type="ARBA" id="ARBA00023316"/>
    </source>
</evidence>
<dbReference type="CDD" id="cd16913">
    <property type="entry name" value="YkuD_like"/>
    <property type="match status" value="1"/>
</dbReference>
<evidence type="ECO:0000256" key="1">
    <source>
        <dbReference type="ARBA" id="ARBA00004752"/>
    </source>
</evidence>
<feature type="domain" description="L,D-TPase catalytic" evidence="8">
    <location>
        <begin position="257"/>
        <end position="453"/>
    </location>
</feature>
<feature type="active site" description="Proton donor/acceptor" evidence="7">
    <location>
        <position position="411"/>
    </location>
</feature>
<dbReference type="PANTHER" id="PTHR41533:SF2">
    <property type="entry name" value="BLR7131 PROTEIN"/>
    <property type="match status" value="1"/>
</dbReference>
<evidence type="ECO:0000256" key="4">
    <source>
        <dbReference type="ARBA" id="ARBA00022960"/>
    </source>
</evidence>
<evidence type="ECO:0000256" key="3">
    <source>
        <dbReference type="ARBA" id="ARBA00022679"/>
    </source>
</evidence>
<dbReference type="InterPro" id="IPR038063">
    <property type="entry name" value="Transpep_catalytic_dom"/>
</dbReference>
<dbReference type="Proteomes" id="UP000651668">
    <property type="component" value="Unassembled WGS sequence"/>
</dbReference>
<dbReference type="GO" id="GO:0071555">
    <property type="term" value="P:cell wall organization"/>
    <property type="evidence" value="ECO:0007669"/>
    <property type="project" value="UniProtKB-UniRule"/>
</dbReference>
<sequence>MNKLNLNFKSTAAVCLVLLFTSLGIQSCKKTRSDISKALYGETKNKAFKDLQSDTFAVVLKKTLETKRSTLNNPKLITAFYEANDYEPVLVLKHLPEGKLKVINEYFNNVKSHGLEPEMFKASALNNLITKFYDKKGIKSKEEAYQSLADLEIMAANALINYSNAMQFGVISPRKIYARYYTETKRPDSVSMQRIFSVTDLKGYLDSIQPKDPQYLALQKALSTGFKDPKMSVEETQRVLAVNLERLRWKNKPTEDKYVLVNIADYNLDVIEKGKSVLNMKVVVGEGRNKTFTDNLVEYDEHDLKKDRPFTRETPQLNSMIHSVQVNPVWNIPQSIATNEITKSAAADPYYLSNNNIDVYKNGKIIEDTETIDWSAPDAGKVYAFKQRPGEDNALGKIKFLFKNQSSVYLHDTPAKAGFARAERALSHGCVRVEKPLDLAHALFGDGSKFDLIKKNMESNNPEATDLALPKKVPVYLTYFTAWADPSGGLKFRKDVYGLDIVLYTYLQRLSGK</sequence>
<dbReference type="Gene3D" id="2.40.440.10">
    <property type="entry name" value="L,D-transpeptidase catalytic domain-like"/>
    <property type="match status" value="1"/>
</dbReference>
<organism evidence="9 10">
    <name type="scientific">Pedobacter quisquiliarum</name>
    <dbReference type="NCBI Taxonomy" id="1834438"/>
    <lineage>
        <taxon>Bacteria</taxon>
        <taxon>Pseudomonadati</taxon>
        <taxon>Bacteroidota</taxon>
        <taxon>Sphingobacteriia</taxon>
        <taxon>Sphingobacteriales</taxon>
        <taxon>Sphingobacteriaceae</taxon>
        <taxon>Pedobacter</taxon>
    </lineage>
</organism>
<dbReference type="InterPro" id="IPR052905">
    <property type="entry name" value="LD-transpeptidase_YkuD-like"/>
</dbReference>